<dbReference type="EnsemblPlants" id="MELO3C011398.2.1">
    <property type="protein sequence ID" value="MELO3C011398.2.1"/>
    <property type="gene ID" value="MELO3C011398.2"/>
</dbReference>
<evidence type="ECO:0000313" key="2">
    <source>
        <dbReference type="EnsemblPlants" id="MELO3C011398.2.1"/>
    </source>
</evidence>
<sequence>MAEQQSFRRTEAVNGERSRRGGALDGRICLVPNTSEFQWDASVRRIPFN</sequence>
<proteinExistence type="predicted"/>
<name>A0A9I9D0N6_CUCME</name>
<feature type="compositionally biased region" description="Basic and acidic residues" evidence="1">
    <location>
        <begin position="1"/>
        <end position="19"/>
    </location>
</feature>
<dbReference type="Gramene" id="MELO3C011398.2.1">
    <property type="protein sequence ID" value="MELO3C011398.2.1"/>
    <property type="gene ID" value="MELO3C011398.2"/>
</dbReference>
<reference evidence="2" key="1">
    <citation type="submission" date="2023-03" db="UniProtKB">
        <authorList>
            <consortium name="EnsemblPlants"/>
        </authorList>
    </citation>
    <scope>IDENTIFICATION</scope>
</reference>
<organism evidence="2">
    <name type="scientific">Cucumis melo</name>
    <name type="common">Muskmelon</name>
    <dbReference type="NCBI Taxonomy" id="3656"/>
    <lineage>
        <taxon>Eukaryota</taxon>
        <taxon>Viridiplantae</taxon>
        <taxon>Streptophyta</taxon>
        <taxon>Embryophyta</taxon>
        <taxon>Tracheophyta</taxon>
        <taxon>Spermatophyta</taxon>
        <taxon>Magnoliopsida</taxon>
        <taxon>eudicotyledons</taxon>
        <taxon>Gunneridae</taxon>
        <taxon>Pentapetalae</taxon>
        <taxon>rosids</taxon>
        <taxon>fabids</taxon>
        <taxon>Cucurbitales</taxon>
        <taxon>Cucurbitaceae</taxon>
        <taxon>Benincaseae</taxon>
        <taxon>Cucumis</taxon>
    </lineage>
</organism>
<dbReference type="AlphaFoldDB" id="A0A9I9D0N6"/>
<protein>
    <submittedName>
        <fullName evidence="2">Uncharacterized protein</fullName>
    </submittedName>
</protein>
<feature type="region of interest" description="Disordered" evidence="1">
    <location>
        <begin position="1"/>
        <end position="20"/>
    </location>
</feature>
<accession>A0A9I9D0N6</accession>
<evidence type="ECO:0000256" key="1">
    <source>
        <dbReference type="SAM" id="MobiDB-lite"/>
    </source>
</evidence>